<evidence type="ECO:0000256" key="6">
    <source>
        <dbReference type="SAM" id="MobiDB-lite"/>
    </source>
</evidence>
<evidence type="ECO:0000256" key="1">
    <source>
        <dbReference type="ARBA" id="ARBA00022730"/>
    </source>
</evidence>
<dbReference type="EMBL" id="GU568006">
    <property type="protein sequence ID" value="ADI23133.1"/>
    <property type="molecule type" value="Genomic_DNA"/>
</dbReference>
<dbReference type="PANTHER" id="PTHR33284">
    <property type="entry name" value="RIBOSOMAL PROTEIN L25/GLN-TRNA SYNTHETASE, ANTI-CODON-BINDING DOMAIN-CONTAINING PROTEIN"/>
    <property type="match status" value="1"/>
</dbReference>
<dbReference type="PANTHER" id="PTHR33284:SF1">
    <property type="entry name" value="RIBOSOMAL PROTEIN L25_GLN-TRNA SYNTHETASE, ANTI-CODON-BINDING DOMAIN-CONTAINING PROTEIN"/>
    <property type="match status" value="1"/>
</dbReference>
<dbReference type="SUPFAM" id="SSF50715">
    <property type="entry name" value="Ribosomal protein L25-like"/>
    <property type="match status" value="1"/>
</dbReference>
<dbReference type="InterPro" id="IPR020057">
    <property type="entry name" value="Ribosomal_bL25_b-dom"/>
</dbReference>
<dbReference type="Pfam" id="PF14693">
    <property type="entry name" value="Ribosomal_TL5_C"/>
    <property type="match status" value="1"/>
</dbReference>
<organism evidence="9">
    <name type="scientific">uncultured gamma proteobacterium HF0770_09E07</name>
    <dbReference type="NCBI Taxonomy" id="723576"/>
    <lineage>
        <taxon>Bacteria</taxon>
        <taxon>Pseudomonadati</taxon>
        <taxon>Pseudomonadota</taxon>
        <taxon>Gammaproteobacteria</taxon>
        <taxon>environmental samples</taxon>
    </lineage>
</organism>
<dbReference type="NCBIfam" id="TIGR00731">
    <property type="entry name" value="bL25_bact_ctc"/>
    <property type="match status" value="1"/>
</dbReference>
<dbReference type="InterPro" id="IPR020056">
    <property type="entry name" value="Rbsml_bL25/Gln-tRNA_synth_N"/>
</dbReference>
<keyword evidence="2 5" id="KW-0694">RNA-binding</keyword>
<dbReference type="InterPro" id="IPR011035">
    <property type="entry name" value="Ribosomal_bL25/Gln-tRNA_synth"/>
</dbReference>
<comment type="similarity">
    <text evidence="5">Belongs to the bacterial ribosomal protein bL25 family. CTC subfamily.</text>
</comment>
<keyword evidence="3 5" id="KW-0689">Ribosomal protein</keyword>
<dbReference type="HAMAP" id="MF_01334">
    <property type="entry name" value="Ribosomal_bL25_CTC"/>
    <property type="match status" value="1"/>
</dbReference>
<feature type="region of interest" description="Disordered" evidence="6">
    <location>
        <begin position="194"/>
        <end position="238"/>
    </location>
</feature>
<feature type="compositionally biased region" description="Acidic residues" evidence="6">
    <location>
        <begin position="196"/>
        <end position="219"/>
    </location>
</feature>
<evidence type="ECO:0000259" key="7">
    <source>
        <dbReference type="Pfam" id="PF01386"/>
    </source>
</evidence>
<evidence type="ECO:0000256" key="4">
    <source>
        <dbReference type="ARBA" id="ARBA00023274"/>
    </source>
</evidence>
<evidence type="ECO:0000259" key="8">
    <source>
        <dbReference type="Pfam" id="PF14693"/>
    </source>
</evidence>
<feature type="domain" description="Large ribosomal subunit protein bL25 L25" evidence="7">
    <location>
        <begin position="6"/>
        <end position="94"/>
    </location>
</feature>
<evidence type="ECO:0000313" key="9">
    <source>
        <dbReference type="EMBL" id="ADI23133.1"/>
    </source>
</evidence>
<dbReference type="InterPro" id="IPR001021">
    <property type="entry name" value="Ribosomal_bL25_long"/>
</dbReference>
<dbReference type="GO" id="GO:0022625">
    <property type="term" value="C:cytosolic large ribosomal subunit"/>
    <property type="evidence" value="ECO:0007669"/>
    <property type="project" value="TreeGrafter"/>
</dbReference>
<dbReference type="InterPro" id="IPR037121">
    <property type="entry name" value="Ribosomal_bL25_C"/>
</dbReference>
<keyword evidence="1 5" id="KW-0699">rRNA-binding</keyword>
<gene>
    <name evidence="5" type="primary">rplY</name>
    <name evidence="5" type="synonym">ctc</name>
</gene>
<comment type="subunit">
    <text evidence="5">Part of the 50S ribosomal subunit; part of the 5S rRNA/L5/L18/L25 subcomplex. Contacts the 5S rRNA. Binds to the 5S rRNA independently of L5 and L18.</text>
</comment>
<keyword evidence="4 5" id="KW-0687">Ribonucleoprotein</keyword>
<dbReference type="Gene3D" id="2.40.240.10">
    <property type="entry name" value="Ribosomal Protein L25, Chain P"/>
    <property type="match status" value="1"/>
</dbReference>
<protein>
    <recommendedName>
        <fullName evidence="5">Large ribosomal subunit protein bL25</fullName>
    </recommendedName>
    <alternativeName>
        <fullName evidence="5">General stress protein CTC</fullName>
    </alternativeName>
</protein>
<evidence type="ECO:0000256" key="3">
    <source>
        <dbReference type="ARBA" id="ARBA00022980"/>
    </source>
</evidence>
<dbReference type="Pfam" id="PF01386">
    <property type="entry name" value="Ribosomal_L25p"/>
    <property type="match status" value="1"/>
</dbReference>
<dbReference type="Gene3D" id="2.170.120.20">
    <property type="entry name" value="Ribosomal protein L25, beta domain"/>
    <property type="match status" value="1"/>
</dbReference>
<reference evidence="9" key="1">
    <citation type="submission" date="2010-01" db="EMBL/GenBank/DDBJ databases">
        <title>Genome fragments of uncultured bacteria from the North Pacific subtropical Gyre.</title>
        <authorList>
            <person name="Pham V.D."/>
            <person name="Delong E.F."/>
        </authorList>
    </citation>
    <scope>NUCLEOTIDE SEQUENCE</scope>
</reference>
<name>E7C6Q9_9GAMM</name>
<dbReference type="GO" id="GO:0006412">
    <property type="term" value="P:translation"/>
    <property type="evidence" value="ECO:0007669"/>
    <property type="project" value="UniProtKB-UniRule"/>
</dbReference>
<dbReference type="CDD" id="cd00495">
    <property type="entry name" value="Ribosomal_L25_TL5_CTC"/>
    <property type="match status" value="1"/>
</dbReference>
<sequence length="238" mass="26423">METLKLKAEKREEIGGLAPKKAIYKDNKVPGIIYGGKDQPQPIYVQKNELLKIISNEGLFNSIVEIEIESKKENVVFKEVQKHPSKNVFTHIDLQRVVKGTQVTVTVPVVLKNQDNCYGVKMEGGVINHVCKEITVLSSPESIPESIEVDMEEIKTKENVRLSSLSLNEGYDFPTNLKEQDPVLVSVLTARGGTLDFEDEIAEDEEEGTEEGTEETTEGADEKPAEDNSSEDSGEKSE</sequence>
<proteinExistence type="inferred from homology"/>
<dbReference type="GO" id="GO:0003735">
    <property type="term" value="F:structural constituent of ribosome"/>
    <property type="evidence" value="ECO:0007669"/>
    <property type="project" value="InterPro"/>
</dbReference>
<dbReference type="AlphaFoldDB" id="E7C6Q9"/>
<evidence type="ECO:0000256" key="5">
    <source>
        <dbReference type="HAMAP-Rule" id="MF_01334"/>
    </source>
</evidence>
<evidence type="ECO:0000256" key="2">
    <source>
        <dbReference type="ARBA" id="ARBA00022884"/>
    </source>
</evidence>
<dbReference type="GO" id="GO:0008097">
    <property type="term" value="F:5S rRNA binding"/>
    <property type="evidence" value="ECO:0007669"/>
    <property type="project" value="InterPro"/>
</dbReference>
<dbReference type="InterPro" id="IPR029751">
    <property type="entry name" value="Ribosomal_L25_dom"/>
</dbReference>
<dbReference type="InterPro" id="IPR020930">
    <property type="entry name" value="Ribosomal_uL5_bac-type"/>
</dbReference>
<accession>E7C6Q9</accession>
<comment type="function">
    <text evidence="5">This is one of the proteins that binds to the 5S RNA in the ribosome where it forms part of the central protuberance.</text>
</comment>
<feature type="domain" description="Large ribosomal subunit protein bL25 beta" evidence="8">
    <location>
        <begin position="102"/>
        <end position="190"/>
    </location>
</feature>